<accession>A0A2P2QBT8</accession>
<name>A0A2P2QBT8_RHIMU</name>
<dbReference type="AlphaFoldDB" id="A0A2P2QBT8"/>
<evidence type="ECO:0000313" key="1">
    <source>
        <dbReference type="EMBL" id="MBX64456.1"/>
    </source>
</evidence>
<protein>
    <submittedName>
        <fullName evidence="1">Uncharacterized protein</fullName>
    </submittedName>
</protein>
<organism evidence="1">
    <name type="scientific">Rhizophora mucronata</name>
    <name type="common">Asiatic mangrove</name>
    <dbReference type="NCBI Taxonomy" id="61149"/>
    <lineage>
        <taxon>Eukaryota</taxon>
        <taxon>Viridiplantae</taxon>
        <taxon>Streptophyta</taxon>
        <taxon>Embryophyta</taxon>
        <taxon>Tracheophyta</taxon>
        <taxon>Spermatophyta</taxon>
        <taxon>Magnoliopsida</taxon>
        <taxon>eudicotyledons</taxon>
        <taxon>Gunneridae</taxon>
        <taxon>Pentapetalae</taxon>
        <taxon>rosids</taxon>
        <taxon>fabids</taxon>
        <taxon>Malpighiales</taxon>
        <taxon>Rhizophoraceae</taxon>
        <taxon>Rhizophora</taxon>
    </lineage>
</organism>
<sequence length="41" mass="4344">MPCACLCLINMDSQGSDNNASVQKGRTGAVSTFLSCKNIHQ</sequence>
<proteinExistence type="predicted"/>
<reference evidence="1" key="1">
    <citation type="submission" date="2018-02" db="EMBL/GenBank/DDBJ databases">
        <title>Rhizophora mucronata_Transcriptome.</title>
        <authorList>
            <person name="Meera S.P."/>
            <person name="Sreeshan A."/>
            <person name="Augustine A."/>
        </authorList>
    </citation>
    <scope>NUCLEOTIDE SEQUENCE</scope>
    <source>
        <tissue evidence="1">Leaf</tissue>
    </source>
</reference>
<dbReference type="EMBL" id="GGEC01083972">
    <property type="protein sequence ID" value="MBX64456.1"/>
    <property type="molecule type" value="Transcribed_RNA"/>
</dbReference>